<dbReference type="Pfam" id="PF01011">
    <property type="entry name" value="PQQ"/>
    <property type="match status" value="1"/>
</dbReference>
<evidence type="ECO:0000259" key="4">
    <source>
        <dbReference type="Pfam" id="PF01011"/>
    </source>
</evidence>
<evidence type="ECO:0000256" key="3">
    <source>
        <dbReference type="ARBA" id="ARBA00023002"/>
    </source>
</evidence>
<dbReference type="AlphaFoldDB" id="A0A3M0CUB0"/>
<dbReference type="SUPFAM" id="SSF50998">
    <property type="entry name" value="Quinoprotein alcohol dehydrogenase-like"/>
    <property type="match status" value="1"/>
</dbReference>
<evidence type="ECO:0000313" key="6">
    <source>
        <dbReference type="EMBL" id="AZH26747.1"/>
    </source>
</evidence>
<dbReference type="InterPro" id="IPR002372">
    <property type="entry name" value="PQQ_rpt_dom"/>
</dbReference>
<protein>
    <submittedName>
        <fullName evidence="6 7">Dehydrogenase</fullName>
    </submittedName>
</protein>
<dbReference type="PANTHER" id="PTHR32303">
    <property type="entry name" value="QUINOPROTEIN ALCOHOL DEHYDROGENASE (CYTOCHROME C)"/>
    <property type="match status" value="1"/>
</dbReference>
<feature type="domain" description="Pyrrolo-quinoline quinone repeat" evidence="5">
    <location>
        <begin position="468"/>
        <end position="537"/>
    </location>
</feature>
<proteinExistence type="inferred from homology"/>
<dbReference type="InterPro" id="IPR018391">
    <property type="entry name" value="PQQ_b-propeller_rpt"/>
</dbReference>
<dbReference type="RefSeq" id="WP_121921706.1">
    <property type="nucleotide sequence ID" value="NZ_CP034145.1"/>
</dbReference>
<comment type="cofactor">
    <cofactor evidence="1">
        <name>pyrroloquinoline quinone</name>
        <dbReference type="ChEBI" id="CHEBI:58442"/>
    </cofactor>
</comment>
<dbReference type="Pfam" id="PF13360">
    <property type="entry name" value="PQQ_2"/>
    <property type="match status" value="1"/>
</dbReference>
<dbReference type="InterPro" id="IPR011047">
    <property type="entry name" value="Quinoprotein_ADH-like_sf"/>
</dbReference>
<accession>A0A3M0CUB0</accession>
<sequence>MATIHQAFDKDPAAEAAANIEMVEVEDGYTLTNVPDESITAQFDIDQIPQKNVTQEMREASAKEDPTSWLMYGGGYQQQRHTSADVITKDNVGDLELEYLVQSGVASSMEGVPIVVPGDPPVMYQTNGPNHAKAINARTGETLWSYTYANPQGLLLCCDANNRGFAVHGNKVYMTTLDSGVVALNRYTGEEEWYTSTGDHEIGYSATWAPIVHEGKVITGSAGGEYGVSGFVTALNPDNGNEIWKTNTTPPEEWAGDSHEHGAGTVWMTPTLDPDSGMIHAPVGNPGPDFDGTVRPGPNRYTIGTLTLSADDGSVQWHYGESPHDVWDYDSSAPKIRVNDMDMGDGTRDVVLSPGKTAWVYTMDAGNGRLLERSQETTQHINMWKMVPHVDEDRRVAFVPGAHGGNDWQPPSYNPETGLMYMNQNNAPHEIFWEEAQYEAGQTYWGGGLNDWPDVTEPQGWNGNLSAIVAVDPVTGERVWRDWISSDATSDYLWGGSITTATGITFAGLQTGHLVAYDGETGDRLWQFQLGAPICSSLSSWYDPGEGKQYVAVQVGGSGWLHGGRRGSTVAVFGLSE</sequence>
<dbReference type="Proteomes" id="UP000282007">
    <property type="component" value="Chromosome"/>
</dbReference>
<evidence type="ECO:0000259" key="5">
    <source>
        <dbReference type="Pfam" id="PF13360"/>
    </source>
</evidence>
<evidence type="ECO:0000313" key="8">
    <source>
        <dbReference type="Proteomes" id="UP000277326"/>
    </source>
</evidence>
<dbReference type="EMBL" id="REFS01000006">
    <property type="protein sequence ID" value="RMB12992.1"/>
    <property type="molecule type" value="Genomic_DNA"/>
</dbReference>
<dbReference type="SMART" id="SM00564">
    <property type="entry name" value="PQQ"/>
    <property type="match status" value="4"/>
</dbReference>
<reference evidence="7 8" key="1">
    <citation type="journal article" date="2015" name="Stand. Genomic Sci.">
        <title>Genomic Encyclopedia of Bacterial and Archaeal Type Strains, Phase III: the genomes of soil and plant-associated and newly described type strains.</title>
        <authorList>
            <person name="Whitman W.B."/>
            <person name="Woyke T."/>
            <person name="Klenk H.P."/>
            <person name="Zhou Y."/>
            <person name="Lilburn T.G."/>
            <person name="Beck B.J."/>
            <person name="De Vos P."/>
            <person name="Vandamme P."/>
            <person name="Eisen J.A."/>
            <person name="Garrity G."/>
            <person name="Hugenholtz P."/>
            <person name="Kyrpides N.C."/>
        </authorList>
    </citation>
    <scope>NUCLEOTIDE SEQUENCE [LARGE SCALE GENOMIC DNA]</scope>
    <source>
        <strain evidence="7 8">CGMCC 1.10124</strain>
    </source>
</reference>
<reference evidence="6 9" key="2">
    <citation type="submission" date="2018-07" db="EMBL/GenBank/DDBJ databases">
        <title>Genome sequences of Haloplanus aerogenes JCM 16430T.</title>
        <authorList>
            <person name="Kim Y.B."/>
            <person name="Roh S.W."/>
        </authorList>
    </citation>
    <scope>NUCLEOTIDE SEQUENCE [LARGE SCALE GENOMIC DNA]</scope>
    <source>
        <strain evidence="6 9">JCM 16430</strain>
    </source>
</reference>
<name>A0A3M0CUB0_9EURY</name>
<reference evidence="7" key="3">
    <citation type="submission" date="2018-10" db="EMBL/GenBank/DDBJ databases">
        <authorList>
            <person name="Whitman W."/>
            <person name="Huntemann M."/>
            <person name="Clum A."/>
            <person name="Pillay M."/>
            <person name="Palaniappan K."/>
            <person name="Varghese N."/>
            <person name="Mikhailova N."/>
            <person name="Stamatis D."/>
            <person name="Reddy T."/>
            <person name="Daum C."/>
            <person name="Shapiro N."/>
            <person name="Ivanova N."/>
            <person name="Kyrpides N."/>
            <person name="Woyke T."/>
        </authorList>
    </citation>
    <scope>NUCLEOTIDE SEQUENCE</scope>
    <source>
        <strain evidence="7">CGMCC 1.10124</strain>
    </source>
</reference>
<evidence type="ECO:0000256" key="1">
    <source>
        <dbReference type="ARBA" id="ARBA00001931"/>
    </source>
</evidence>
<gene>
    <name evidence="7" type="ORF">ATH50_3150</name>
    <name evidence="6" type="ORF">DU502_15785</name>
</gene>
<organism evidence="7 8">
    <name type="scientific">Haloplanus aerogenes</name>
    <dbReference type="NCBI Taxonomy" id="660522"/>
    <lineage>
        <taxon>Archaea</taxon>
        <taxon>Methanobacteriati</taxon>
        <taxon>Methanobacteriota</taxon>
        <taxon>Stenosarchaea group</taxon>
        <taxon>Halobacteria</taxon>
        <taxon>Halobacteriales</taxon>
        <taxon>Haloferacaceae</taxon>
        <taxon>Haloplanus</taxon>
    </lineage>
</organism>
<dbReference type="GO" id="GO:0016491">
    <property type="term" value="F:oxidoreductase activity"/>
    <property type="evidence" value="ECO:0007669"/>
    <property type="project" value="UniProtKB-KW"/>
</dbReference>
<dbReference type="Gene3D" id="2.140.10.10">
    <property type="entry name" value="Quinoprotein alcohol dehydrogenase-like superfamily"/>
    <property type="match status" value="1"/>
</dbReference>
<feature type="domain" description="Pyrrolo-quinoline quinone repeat" evidence="4">
    <location>
        <begin position="69"/>
        <end position="371"/>
    </location>
</feature>
<evidence type="ECO:0000313" key="7">
    <source>
        <dbReference type="EMBL" id="RMB12992.1"/>
    </source>
</evidence>
<comment type="similarity">
    <text evidence="2">Belongs to the bacterial PQQ dehydrogenase family.</text>
</comment>
<dbReference type="GeneID" id="38472777"/>
<evidence type="ECO:0000313" key="9">
    <source>
        <dbReference type="Proteomes" id="UP000282007"/>
    </source>
</evidence>
<dbReference type="KEGG" id="haer:DU502_15785"/>
<dbReference type="EMBL" id="CP034145">
    <property type="protein sequence ID" value="AZH26747.1"/>
    <property type="molecule type" value="Genomic_DNA"/>
</dbReference>
<keyword evidence="9" id="KW-1185">Reference proteome</keyword>
<keyword evidence="3" id="KW-0560">Oxidoreductase</keyword>
<evidence type="ECO:0000256" key="2">
    <source>
        <dbReference type="ARBA" id="ARBA00008156"/>
    </source>
</evidence>
<dbReference type="Proteomes" id="UP000277326">
    <property type="component" value="Unassembled WGS sequence"/>
</dbReference>